<organism evidence="2 3">
    <name type="scientific">Smittium mucronatum</name>
    <dbReference type="NCBI Taxonomy" id="133383"/>
    <lineage>
        <taxon>Eukaryota</taxon>
        <taxon>Fungi</taxon>
        <taxon>Fungi incertae sedis</taxon>
        <taxon>Zoopagomycota</taxon>
        <taxon>Kickxellomycotina</taxon>
        <taxon>Harpellomycetes</taxon>
        <taxon>Harpellales</taxon>
        <taxon>Legeriomycetaceae</taxon>
        <taxon>Smittium</taxon>
    </lineage>
</organism>
<evidence type="ECO:0000313" key="3">
    <source>
        <dbReference type="Proteomes" id="UP000187455"/>
    </source>
</evidence>
<dbReference type="EMBL" id="LSSL01000460">
    <property type="protein sequence ID" value="OLY84544.1"/>
    <property type="molecule type" value="Genomic_DNA"/>
</dbReference>
<comment type="caution">
    <text evidence="2">The sequence shown here is derived from an EMBL/GenBank/DDBJ whole genome shotgun (WGS) entry which is preliminary data.</text>
</comment>
<feature type="compositionally biased region" description="Low complexity" evidence="1">
    <location>
        <begin position="74"/>
        <end position="83"/>
    </location>
</feature>
<keyword evidence="3" id="KW-1185">Reference proteome</keyword>
<feature type="compositionally biased region" description="Low complexity" evidence="1">
    <location>
        <begin position="120"/>
        <end position="132"/>
    </location>
</feature>
<name>A0A1R0H628_9FUNG</name>
<proteinExistence type="predicted"/>
<protein>
    <submittedName>
        <fullName evidence="2">Uncharacterized protein</fullName>
    </submittedName>
</protein>
<feature type="region of interest" description="Disordered" evidence="1">
    <location>
        <begin position="50"/>
        <end position="132"/>
    </location>
</feature>
<reference evidence="2 3" key="1">
    <citation type="journal article" date="2016" name="Mol. Biol. Evol.">
        <title>Genome-Wide Survey of Gut Fungi (Harpellales) Reveals the First Horizontally Transferred Ubiquitin Gene from a Mosquito Host.</title>
        <authorList>
            <person name="Wang Y."/>
            <person name="White M.M."/>
            <person name="Kvist S."/>
            <person name="Moncalvo J.M."/>
        </authorList>
    </citation>
    <scope>NUCLEOTIDE SEQUENCE [LARGE SCALE GENOMIC DNA]</scope>
    <source>
        <strain evidence="2 3">ALG-7-W6</strain>
    </source>
</reference>
<dbReference type="OrthoDB" id="5549534at2759"/>
<dbReference type="AlphaFoldDB" id="A0A1R0H628"/>
<dbReference type="Proteomes" id="UP000187455">
    <property type="component" value="Unassembled WGS sequence"/>
</dbReference>
<evidence type="ECO:0000313" key="2">
    <source>
        <dbReference type="EMBL" id="OLY84544.1"/>
    </source>
</evidence>
<evidence type="ECO:0000256" key="1">
    <source>
        <dbReference type="SAM" id="MobiDB-lite"/>
    </source>
</evidence>
<sequence>MSLDSYVSRKDSNIASMMSPRGTELEDNDFILKQVERSKVGRQNQYMSTLQSGAKIRGNISSSNFPKPNYERTSNGSSSSLSSQGFNRHASTHSAHSERGGMSKGHPSRKSNGNPPPPSSSYNSRPPTRSSNITEIRDALIRRIQDNSYRARPDELQDVLSEVIESCKSTKLNLDAVVQWKLGRLDHTTESSVIDHLFLMNMNIMGYDIKYSRSCVEKYCHDPLCCDIHKDSISEYDKARAFRRVLNIIMNEAIRAQILKKDQKVLIRARLVKSHFIIDDRIGVIREMALLIMLGQTDRYKGLAIYGIVNAGIPWSPPPEIASDLDRECSLDPEKVYRKAVSASFSPFMESILDVKRLGLGVTNSEVSSLLGLWVHVVSVPGMVKKLTIPMLLHILVHCSENELQKSLSEAAMRDGLQIQADRINQIEDAALQAVQNLGLAWELGDNPPKDLRQLCMALVMDVGSTLSKFVIRETSFSQPSSNDSVEIGFVEDGLFNTWFDTCNLFVRTERARKGFLISLLLSYLSITSERLLSQKADFNPEMYLTIMLELLTEFRKRRPNYKAICISPDRSLVDSRDVDGKPIELDRTTKESIGSEFDRLYAWVDPNIPVANRVRSLVLPVSPKSSAQAEGKGDGSVFQNGVQTTNTESLHEAALVAADLSESMNSQLHY</sequence>
<feature type="region of interest" description="Disordered" evidence="1">
    <location>
        <begin position="1"/>
        <end position="28"/>
    </location>
</feature>
<accession>A0A1R0H628</accession>
<gene>
    <name evidence="2" type="ORF">AYI68_g1291</name>
</gene>